<protein>
    <submittedName>
        <fullName evidence="2">Uncharacterized protein</fullName>
    </submittedName>
</protein>
<feature type="region of interest" description="Disordered" evidence="1">
    <location>
        <begin position="1"/>
        <end position="32"/>
    </location>
</feature>
<name>K6Z244_9ALTE</name>
<dbReference type="EMBL" id="BAEQ01000054">
    <property type="protein sequence ID" value="GAC30276.1"/>
    <property type="molecule type" value="Genomic_DNA"/>
</dbReference>
<evidence type="ECO:0000256" key="1">
    <source>
        <dbReference type="SAM" id="MobiDB-lite"/>
    </source>
</evidence>
<reference evidence="3" key="1">
    <citation type="journal article" date="2014" name="Environ. Microbiol.">
        <title>Comparative genomics of the marine bacterial genus Glaciecola reveals the high degree of genomic diversity and genomic characteristic for cold adaptation.</title>
        <authorList>
            <person name="Qin Q.L."/>
            <person name="Xie B.B."/>
            <person name="Yu Y."/>
            <person name="Shu Y.L."/>
            <person name="Rong J.C."/>
            <person name="Zhang Y.J."/>
            <person name="Zhao D.L."/>
            <person name="Chen X.L."/>
            <person name="Zhang X.Y."/>
            <person name="Chen B."/>
            <person name="Zhou B.C."/>
            <person name="Zhang Y.Z."/>
        </authorList>
    </citation>
    <scope>NUCLEOTIDE SEQUENCE [LARGE SCALE GENOMIC DNA]</scope>
    <source>
        <strain evidence="3">ACAM 615</strain>
    </source>
</reference>
<dbReference type="AlphaFoldDB" id="K6Z244"/>
<organism evidence="2 3">
    <name type="scientific">Brumicola pallidula DSM 14239 = ACAM 615</name>
    <dbReference type="NCBI Taxonomy" id="1121922"/>
    <lineage>
        <taxon>Bacteria</taxon>
        <taxon>Pseudomonadati</taxon>
        <taxon>Pseudomonadota</taxon>
        <taxon>Gammaproteobacteria</taxon>
        <taxon>Alteromonadales</taxon>
        <taxon>Alteromonadaceae</taxon>
        <taxon>Brumicola</taxon>
    </lineage>
</organism>
<gene>
    <name evidence="2" type="ORF">GPAL_3428</name>
</gene>
<dbReference type="Proteomes" id="UP000006251">
    <property type="component" value="Unassembled WGS sequence"/>
</dbReference>
<sequence>MAGSNNNTTHGVKISPTVSNNELSKRSNLSTPSFASVSGIVKTGKITYYIAVFALGYTTD</sequence>
<evidence type="ECO:0000313" key="3">
    <source>
        <dbReference type="Proteomes" id="UP000006251"/>
    </source>
</evidence>
<accession>K6Z244</accession>
<comment type="caution">
    <text evidence="2">The sequence shown here is derived from an EMBL/GenBank/DDBJ whole genome shotgun (WGS) entry which is preliminary data.</text>
</comment>
<keyword evidence="3" id="KW-1185">Reference proteome</keyword>
<evidence type="ECO:0000313" key="2">
    <source>
        <dbReference type="EMBL" id="GAC30276.1"/>
    </source>
</evidence>
<proteinExistence type="predicted"/>